<dbReference type="SUPFAM" id="SSF56349">
    <property type="entry name" value="DNA breaking-rejoining enzymes"/>
    <property type="match status" value="1"/>
</dbReference>
<gene>
    <name evidence="2" type="ORF">HOV93_50460</name>
</gene>
<reference evidence="2 3" key="1">
    <citation type="submission" date="2020-05" db="EMBL/GenBank/DDBJ databases">
        <title>Bremerella alba sp. nov., a novel planctomycete isolated from the surface of the macroalga Fucus spiralis.</title>
        <authorList>
            <person name="Godinho O."/>
            <person name="Botelho R."/>
            <person name="Albuquerque L."/>
            <person name="Wiegand S."/>
            <person name="Da Costa M.S."/>
            <person name="Lobo-Da-Cunha A."/>
            <person name="Jogler C."/>
            <person name="Lage O.M."/>
        </authorList>
    </citation>
    <scope>NUCLEOTIDE SEQUENCE [LARGE SCALE GENOMIC DNA]</scope>
    <source>
        <strain evidence="2 3">FF15</strain>
    </source>
</reference>
<dbReference type="Gene3D" id="1.10.443.10">
    <property type="entry name" value="Intergrase catalytic core"/>
    <property type="match status" value="1"/>
</dbReference>
<dbReference type="GO" id="GO:0003677">
    <property type="term" value="F:DNA binding"/>
    <property type="evidence" value="ECO:0007669"/>
    <property type="project" value="InterPro"/>
</dbReference>
<protein>
    <recommendedName>
        <fullName evidence="4">Tyr recombinase domain-containing protein</fullName>
    </recommendedName>
</protein>
<dbReference type="InterPro" id="IPR013762">
    <property type="entry name" value="Integrase-like_cat_sf"/>
</dbReference>
<evidence type="ECO:0000313" key="3">
    <source>
        <dbReference type="Proteomes" id="UP000551616"/>
    </source>
</evidence>
<dbReference type="GO" id="GO:0006310">
    <property type="term" value="P:DNA recombination"/>
    <property type="evidence" value="ECO:0007669"/>
    <property type="project" value="UniProtKB-KW"/>
</dbReference>
<dbReference type="RefSeq" id="WP_207399202.1">
    <property type="nucleotide sequence ID" value="NZ_JABRWO010000021.1"/>
</dbReference>
<proteinExistence type="predicted"/>
<comment type="caution">
    <text evidence="2">The sequence shown here is derived from an EMBL/GenBank/DDBJ whole genome shotgun (WGS) entry which is preliminary data.</text>
</comment>
<dbReference type="InterPro" id="IPR011010">
    <property type="entry name" value="DNA_brk_join_enz"/>
</dbReference>
<evidence type="ECO:0008006" key="4">
    <source>
        <dbReference type="Google" id="ProtNLM"/>
    </source>
</evidence>
<keyword evidence="3" id="KW-1185">Reference proteome</keyword>
<dbReference type="AlphaFoldDB" id="A0A7V8VAG5"/>
<organism evidence="2 3">
    <name type="scientific">Bremerella alba</name>
    <dbReference type="NCBI Taxonomy" id="980252"/>
    <lineage>
        <taxon>Bacteria</taxon>
        <taxon>Pseudomonadati</taxon>
        <taxon>Planctomycetota</taxon>
        <taxon>Planctomycetia</taxon>
        <taxon>Pirellulales</taxon>
        <taxon>Pirellulaceae</taxon>
        <taxon>Bremerella</taxon>
    </lineage>
</organism>
<sequence length="131" mass="14614">MASEKYPDGNHYIDPDDLNDDFKATLRRLVIPDGQKSGCFTLHSLRHFFKSHAIAQGVPREYVDAWQGHSQKYKIASDAYVHIQDKDSQRWIGNIDFSDISSHSPAPFPPAIANDSVLSIAGRTTESLCPA</sequence>
<dbReference type="Proteomes" id="UP000551616">
    <property type="component" value="Unassembled WGS sequence"/>
</dbReference>
<keyword evidence="1" id="KW-0233">DNA recombination</keyword>
<dbReference type="GO" id="GO:0015074">
    <property type="term" value="P:DNA integration"/>
    <property type="evidence" value="ECO:0007669"/>
    <property type="project" value="InterPro"/>
</dbReference>
<evidence type="ECO:0000313" key="2">
    <source>
        <dbReference type="EMBL" id="MBA2117840.1"/>
    </source>
</evidence>
<accession>A0A7V8VAG5</accession>
<evidence type="ECO:0000256" key="1">
    <source>
        <dbReference type="ARBA" id="ARBA00023172"/>
    </source>
</evidence>
<name>A0A7V8VAG5_9BACT</name>
<dbReference type="EMBL" id="JABRWO010000021">
    <property type="protein sequence ID" value="MBA2117840.1"/>
    <property type="molecule type" value="Genomic_DNA"/>
</dbReference>